<organism evidence="11 12">
    <name type="scientific">Caulobacter mirabilis</name>
    <dbReference type="NCBI Taxonomy" id="69666"/>
    <lineage>
        <taxon>Bacteria</taxon>
        <taxon>Pseudomonadati</taxon>
        <taxon>Pseudomonadota</taxon>
        <taxon>Alphaproteobacteria</taxon>
        <taxon>Caulobacterales</taxon>
        <taxon>Caulobacteraceae</taxon>
        <taxon>Caulobacter</taxon>
    </lineage>
</organism>
<dbReference type="KEGG" id="cmb:CSW64_19635"/>
<sequence>MEESENLIETLALEPIELNLFRGVSPNEGFPRIFGGLVIAQALLAAYETVEDRICHSLHAYFIRPGDVTKPVLYEVDRSRDGGTFTTRRVIAVQNGKQIFNLAASFQVAEDGLDYQSPMPAHPDPETVATEMEQALASNKDVPAQVIEHMKRRPVEVRWPDPQDILKPVPKAPRKQVWMRAKAPIGDSIKLQQACLAYASDMAFMETALRVHGLTWRTPGLQSASLDHAMWFHRPCDFNDWVLFDQDCPSTSQGRGFIRGEMYTRDGRLAASVAQECLMRVKT</sequence>
<proteinExistence type="inferred from homology"/>
<dbReference type="InterPro" id="IPR029069">
    <property type="entry name" value="HotDog_dom_sf"/>
</dbReference>
<protein>
    <recommendedName>
        <fullName evidence="7">Acyl-CoA thioesterase 2</fullName>
        <ecNumber evidence="5">3.1.2.20</ecNumber>
    </recommendedName>
    <alternativeName>
        <fullName evidence="8">Thioesterase II</fullName>
    </alternativeName>
</protein>
<dbReference type="Pfam" id="PF02551">
    <property type="entry name" value="Acyl_CoA_thio"/>
    <property type="match status" value="1"/>
</dbReference>
<dbReference type="CDD" id="cd03444">
    <property type="entry name" value="Thioesterase_II_repeat1"/>
    <property type="match status" value="1"/>
</dbReference>
<dbReference type="Proteomes" id="UP000228945">
    <property type="component" value="Chromosome"/>
</dbReference>
<evidence type="ECO:0000256" key="3">
    <source>
        <dbReference type="ARBA" id="ARBA00022801"/>
    </source>
</evidence>
<keyword evidence="3" id="KW-0378">Hydrolase</keyword>
<comment type="subunit">
    <text evidence="2">Homotetramer.</text>
</comment>
<dbReference type="GO" id="GO:0006637">
    <property type="term" value="P:acyl-CoA metabolic process"/>
    <property type="evidence" value="ECO:0007669"/>
    <property type="project" value="InterPro"/>
</dbReference>
<evidence type="ECO:0000256" key="4">
    <source>
        <dbReference type="ARBA" id="ARBA00023098"/>
    </source>
</evidence>
<dbReference type="InterPro" id="IPR049449">
    <property type="entry name" value="TesB_ACOT8-like_N"/>
</dbReference>
<dbReference type="FunFam" id="2.40.160.210:FF:000001">
    <property type="entry name" value="Acyl-CoA thioesterase II"/>
    <property type="match status" value="1"/>
</dbReference>
<accession>A0A2D2B2J6</accession>
<dbReference type="EC" id="3.1.2.20" evidence="5"/>
<reference evidence="11 12" key="1">
    <citation type="submission" date="2017-10" db="EMBL/GenBank/DDBJ databases">
        <title>Genome sequence of Caulobacter mirabilis FWC38.</title>
        <authorList>
            <person name="Fiebig A."/>
            <person name="Crosson S."/>
        </authorList>
    </citation>
    <scope>NUCLEOTIDE SEQUENCE [LARGE SCALE GENOMIC DNA]</scope>
    <source>
        <strain evidence="11 12">FWC 38</strain>
    </source>
</reference>
<dbReference type="GO" id="GO:0009062">
    <property type="term" value="P:fatty acid catabolic process"/>
    <property type="evidence" value="ECO:0007669"/>
    <property type="project" value="TreeGrafter"/>
</dbReference>
<dbReference type="InterPro" id="IPR025652">
    <property type="entry name" value="TesB_C"/>
</dbReference>
<evidence type="ECO:0000256" key="8">
    <source>
        <dbReference type="ARBA" id="ARBA00079653"/>
    </source>
</evidence>
<evidence type="ECO:0000313" key="11">
    <source>
        <dbReference type="EMBL" id="ATQ44436.1"/>
    </source>
</evidence>
<dbReference type="InterPro" id="IPR042171">
    <property type="entry name" value="Acyl-CoA_hotdog"/>
</dbReference>
<evidence type="ECO:0000256" key="5">
    <source>
        <dbReference type="ARBA" id="ARBA00038894"/>
    </source>
</evidence>
<dbReference type="Pfam" id="PF13622">
    <property type="entry name" value="4HBT_3"/>
    <property type="match status" value="1"/>
</dbReference>
<evidence type="ECO:0000313" key="12">
    <source>
        <dbReference type="Proteomes" id="UP000228945"/>
    </source>
</evidence>
<gene>
    <name evidence="11" type="ORF">CSW64_19635</name>
</gene>
<dbReference type="SUPFAM" id="SSF54637">
    <property type="entry name" value="Thioesterase/thiol ester dehydrase-isomerase"/>
    <property type="match status" value="2"/>
</dbReference>
<dbReference type="EMBL" id="CP024201">
    <property type="protein sequence ID" value="ATQ44436.1"/>
    <property type="molecule type" value="Genomic_DNA"/>
</dbReference>
<evidence type="ECO:0000259" key="9">
    <source>
        <dbReference type="Pfam" id="PF02551"/>
    </source>
</evidence>
<evidence type="ECO:0000256" key="7">
    <source>
        <dbReference type="ARBA" id="ARBA00071120"/>
    </source>
</evidence>
<evidence type="ECO:0000256" key="6">
    <source>
        <dbReference type="ARBA" id="ARBA00050943"/>
    </source>
</evidence>
<keyword evidence="12" id="KW-1185">Reference proteome</keyword>
<evidence type="ECO:0000256" key="1">
    <source>
        <dbReference type="ARBA" id="ARBA00006538"/>
    </source>
</evidence>
<dbReference type="InterPro" id="IPR003703">
    <property type="entry name" value="Acyl_CoA_thio"/>
</dbReference>
<evidence type="ECO:0000259" key="10">
    <source>
        <dbReference type="Pfam" id="PF13622"/>
    </source>
</evidence>
<feature type="domain" description="Acyl-CoA thioesterase 2 C-terminal" evidence="9">
    <location>
        <begin position="172"/>
        <end position="276"/>
    </location>
</feature>
<dbReference type="OrthoDB" id="9781019at2"/>
<name>A0A2D2B2J6_9CAUL</name>
<dbReference type="PANTHER" id="PTHR11066:SF34">
    <property type="entry name" value="ACYL-COENZYME A THIOESTERASE 8"/>
    <property type="match status" value="1"/>
</dbReference>
<dbReference type="PANTHER" id="PTHR11066">
    <property type="entry name" value="ACYL-COA THIOESTERASE"/>
    <property type="match status" value="1"/>
</dbReference>
<keyword evidence="4" id="KW-0443">Lipid metabolism</keyword>
<dbReference type="Gene3D" id="2.40.160.210">
    <property type="entry name" value="Acyl-CoA thioesterase, double hotdog domain"/>
    <property type="match status" value="1"/>
</dbReference>
<feature type="domain" description="Acyl-CoA thioesterase-like N-terminal HotDog" evidence="10">
    <location>
        <begin position="32"/>
        <end position="107"/>
    </location>
</feature>
<dbReference type="CDD" id="cd03445">
    <property type="entry name" value="Thioesterase_II_repeat2"/>
    <property type="match status" value="1"/>
</dbReference>
<comment type="similarity">
    <text evidence="1">Belongs to the C/M/P thioester hydrolase family.</text>
</comment>
<dbReference type="GO" id="GO:0047617">
    <property type="term" value="F:fatty acyl-CoA hydrolase activity"/>
    <property type="evidence" value="ECO:0007669"/>
    <property type="project" value="UniProtKB-EC"/>
</dbReference>
<dbReference type="RefSeq" id="WP_099623684.1">
    <property type="nucleotide sequence ID" value="NZ_CP024201.1"/>
</dbReference>
<dbReference type="AlphaFoldDB" id="A0A2D2B2J6"/>
<evidence type="ECO:0000256" key="2">
    <source>
        <dbReference type="ARBA" id="ARBA00011881"/>
    </source>
</evidence>
<comment type="catalytic activity">
    <reaction evidence="6">
        <text>a fatty acyl-CoA + H2O = a fatty acid + CoA + H(+)</text>
        <dbReference type="Rhea" id="RHEA:16781"/>
        <dbReference type="ChEBI" id="CHEBI:15377"/>
        <dbReference type="ChEBI" id="CHEBI:15378"/>
        <dbReference type="ChEBI" id="CHEBI:28868"/>
        <dbReference type="ChEBI" id="CHEBI:57287"/>
        <dbReference type="ChEBI" id="CHEBI:77636"/>
        <dbReference type="EC" id="3.1.2.20"/>
    </reaction>
    <physiologicalReaction direction="left-to-right" evidence="6">
        <dbReference type="Rhea" id="RHEA:16782"/>
    </physiologicalReaction>
</comment>